<evidence type="ECO:0000259" key="16">
    <source>
        <dbReference type="PROSITE" id="PS51192"/>
    </source>
</evidence>
<dbReference type="PANTHER" id="PTHR45626:SF22">
    <property type="entry name" value="DNA REPAIR PROTEIN RAD5"/>
    <property type="match status" value="1"/>
</dbReference>
<feature type="compositionally biased region" description="Polar residues" evidence="14">
    <location>
        <begin position="371"/>
        <end position="384"/>
    </location>
</feature>
<dbReference type="InterPro" id="IPR050628">
    <property type="entry name" value="SNF2_RAD54_helicase_TF"/>
</dbReference>
<dbReference type="Pfam" id="PF24975">
    <property type="entry name" value="UBA_Rad5"/>
    <property type="match status" value="1"/>
</dbReference>
<evidence type="ECO:0000256" key="7">
    <source>
        <dbReference type="ARBA" id="ARBA00022801"/>
    </source>
</evidence>
<evidence type="ECO:0000256" key="5">
    <source>
        <dbReference type="ARBA" id="ARBA00022763"/>
    </source>
</evidence>
<dbReference type="HOGENOM" id="CLU_000315_2_5_1"/>
<keyword evidence="3" id="KW-0479">Metal-binding</keyword>
<dbReference type="Pfam" id="PF08797">
    <property type="entry name" value="HIRAN"/>
    <property type="match status" value="1"/>
</dbReference>
<evidence type="ECO:0008006" key="20">
    <source>
        <dbReference type="Google" id="ProtNLM"/>
    </source>
</evidence>
<feature type="region of interest" description="Disordered" evidence="14">
    <location>
        <begin position="1"/>
        <end position="73"/>
    </location>
</feature>
<gene>
    <name evidence="18" type="ORF">PADG_05670</name>
</gene>
<dbReference type="Gene3D" id="3.40.50.10810">
    <property type="entry name" value="Tandem AAA-ATPase domain"/>
    <property type="match status" value="1"/>
</dbReference>
<protein>
    <recommendedName>
        <fullName evidence="20">DNA repair protein rad5</fullName>
    </recommendedName>
</protein>
<dbReference type="SMART" id="SM00910">
    <property type="entry name" value="HIRAN"/>
    <property type="match status" value="1"/>
</dbReference>
<dbReference type="InterPro" id="IPR049730">
    <property type="entry name" value="SNF2/RAD54-like_C"/>
</dbReference>
<evidence type="ECO:0000313" key="19">
    <source>
        <dbReference type="Proteomes" id="UP000001628"/>
    </source>
</evidence>
<dbReference type="Pfam" id="PF00176">
    <property type="entry name" value="SNF2-rel_dom"/>
    <property type="match status" value="1"/>
</dbReference>
<dbReference type="GO" id="GO:0005524">
    <property type="term" value="F:ATP binding"/>
    <property type="evidence" value="ECO:0007669"/>
    <property type="project" value="UniProtKB-KW"/>
</dbReference>
<sequence>MAAHNIASSDLPEKPAKRRRFFVEDEGDITQNEPVLGIDASSGTVPSRNSSAAGFLNPEAPSSGPSDTTEPAVIDESGFDIDLFASIVGQPVDSNTIHKIRLAAKDDMQTAINLYLDGSWGEENVIRPSSTSSSTPNTTVIEPMEESDTKAPDLMVVDTAEDDVEDDPNITTANPEFRYIGAFGVGAWTTRSGTNLVKHGESVYIERTKLQPSMKHGRGGKPVPRMLNQKGDVITRFTNKNCEEIGRLPRETAEWVSTLIDQKICRFEGVCVFAPDRIRVNDTIYLQLKCFLLREAFQQKSFTALGDENAPPRLFEEQETSEEKALRLRQVALVKLFGEINLEPTSINEITARHKKEGLLQAAEMSEKSRYSPTSTPQQNSGNESSDDEDGEKLDEDQLDALYQKAQSFDFSTPEMEPGSDFILSLRKYQKQALHWLLGKEKHVQRKEKQSMHPLWEEYSWPTKDMDDQPLLRVRNHDKFYVNPYSGELSLEFPVQEQNCLGGILADEMGLGKTIEMLSLVHSHRSEVVKPQIAGFESLSAMPLISSSKPVPAPYTTLVVAPTSLLAQWESEAMKASKPGSMRVLVYYGSDKTADLRKLCSISNPNSAPNLVITSYGVVRSEHSQFSSRSPVGSYRGLFSVDFFRVILDEAHYIKNRASKTARACYDIKGTHRWALTGTPIVNRLEDLFSLVRFLKVEPWSNFSFWKTFITVPFESKDFVRALNVVQTVLEPLVLRRTKTMKTPEGEALVPLPPRTITISEVELSTQEREIYDLIFSRAKRTFNDNVAAGTLLKSYTTIFAQILRLRQTCCHPVLTRNQAIVAEEEDAAIASDDINVFKDDMDLQDLIDRFTISTSNADPDGQQDPTHKFTTHALQQIQTESSGECPICTDEPMVDPAVTSCWHSACKKCLVEYVQHQRDRGKIPRCFSCRETITIRDIYEVFRHKSPIQRPGEGDLHNSTSPTSSSPVPRISLRRINPLSPTAQTSAKIHALISHLTKLPSNDKVVVFSQFTSFLDLIGHQLTCAGISHLRFDGSISQTSRAAVLAKFCSVAVADDKNDDDDEGKRQSKLPSSNNHAKESPPNVLLISLRAGGVGLNLTAANHVIMMDPWWSFATEAQAIDRVHRMGQLRDVTVTRFIVKDSIEGRILKIQERKMMIAGSLGLRVGGNGGEEERKKERIEELRLLFE</sequence>
<dbReference type="InterPro" id="IPR001650">
    <property type="entry name" value="Helicase_C-like"/>
</dbReference>
<dbReference type="InterPro" id="IPR001841">
    <property type="entry name" value="Znf_RING"/>
</dbReference>
<dbReference type="EMBL" id="KN275962">
    <property type="protein sequence ID" value="EEH49591.1"/>
    <property type="molecule type" value="Genomic_DNA"/>
</dbReference>
<proteinExistence type="inferred from homology"/>
<dbReference type="Pfam" id="PF00097">
    <property type="entry name" value="zf-C3HC4"/>
    <property type="match status" value="1"/>
</dbReference>
<dbReference type="SMART" id="SM00487">
    <property type="entry name" value="DEXDc"/>
    <property type="match status" value="1"/>
</dbReference>
<dbReference type="InterPro" id="IPR027417">
    <property type="entry name" value="P-loop_NTPase"/>
</dbReference>
<evidence type="ECO:0000256" key="9">
    <source>
        <dbReference type="ARBA" id="ARBA00022833"/>
    </source>
</evidence>
<feature type="domain" description="Helicase C-terminal" evidence="17">
    <location>
        <begin position="992"/>
        <end position="1184"/>
    </location>
</feature>
<dbReference type="Gene3D" id="3.40.50.300">
    <property type="entry name" value="P-loop containing nucleotide triphosphate hydrolases"/>
    <property type="match status" value="1"/>
</dbReference>
<evidence type="ECO:0000259" key="17">
    <source>
        <dbReference type="PROSITE" id="PS51194"/>
    </source>
</evidence>
<dbReference type="FunCoup" id="C1GEI4">
    <property type="interactions" value="941"/>
</dbReference>
<organism evidence="18 19">
    <name type="scientific">Paracoccidioides brasiliensis (strain Pb18)</name>
    <dbReference type="NCBI Taxonomy" id="502780"/>
    <lineage>
        <taxon>Eukaryota</taxon>
        <taxon>Fungi</taxon>
        <taxon>Dikarya</taxon>
        <taxon>Ascomycota</taxon>
        <taxon>Pezizomycotina</taxon>
        <taxon>Eurotiomycetes</taxon>
        <taxon>Eurotiomycetidae</taxon>
        <taxon>Onygenales</taxon>
        <taxon>Ajellomycetaceae</taxon>
        <taxon>Paracoccidioides</taxon>
    </lineage>
</organism>
<keyword evidence="11" id="KW-0234">DNA repair</keyword>
<keyword evidence="6 13" id="KW-0863">Zinc-finger</keyword>
<dbReference type="CDD" id="cd18793">
    <property type="entry name" value="SF2_C_SNF"/>
    <property type="match status" value="1"/>
</dbReference>
<keyword evidence="10" id="KW-0067">ATP-binding</keyword>
<keyword evidence="12" id="KW-0539">Nucleus</keyword>
<dbReference type="GO" id="GO:0004386">
    <property type="term" value="F:helicase activity"/>
    <property type="evidence" value="ECO:0007669"/>
    <property type="project" value="UniProtKB-KW"/>
</dbReference>
<dbReference type="GO" id="GO:0003676">
    <property type="term" value="F:nucleic acid binding"/>
    <property type="evidence" value="ECO:0007669"/>
    <property type="project" value="InterPro"/>
</dbReference>
<dbReference type="PROSITE" id="PS50089">
    <property type="entry name" value="ZF_RING_2"/>
    <property type="match status" value="1"/>
</dbReference>
<dbReference type="GO" id="GO:0008094">
    <property type="term" value="F:ATP-dependent activity, acting on DNA"/>
    <property type="evidence" value="ECO:0007669"/>
    <property type="project" value="TreeGrafter"/>
</dbReference>
<name>C1GEI4_PARBD</name>
<feature type="region of interest" description="Disordered" evidence="14">
    <location>
        <begin position="362"/>
        <end position="393"/>
    </location>
</feature>
<evidence type="ECO:0000256" key="1">
    <source>
        <dbReference type="ARBA" id="ARBA00004123"/>
    </source>
</evidence>
<comment type="subcellular location">
    <subcellularLocation>
        <location evidence="1">Nucleus</location>
    </subcellularLocation>
</comment>
<dbReference type="InterPro" id="IPR038718">
    <property type="entry name" value="SNF2-like_sf"/>
</dbReference>
<dbReference type="Pfam" id="PF00271">
    <property type="entry name" value="Helicase_C"/>
    <property type="match status" value="1"/>
</dbReference>
<dbReference type="SMART" id="SM00490">
    <property type="entry name" value="HELICc"/>
    <property type="match status" value="1"/>
</dbReference>
<evidence type="ECO:0000256" key="3">
    <source>
        <dbReference type="ARBA" id="ARBA00022723"/>
    </source>
</evidence>
<evidence type="ECO:0000256" key="8">
    <source>
        <dbReference type="ARBA" id="ARBA00022806"/>
    </source>
</evidence>
<dbReference type="SUPFAM" id="SSF52540">
    <property type="entry name" value="P-loop containing nucleoside triphosphate hydrolases"/>
    <property type="match status" value="2"/>
</dbReference>
<dbReference type="STRING" id="502780.C1GEI4"/>
<keyword evidence="5" id="KW-0227">DNA damage</keyword>
<dbReference type="AlphaFoldDB" id="C1GEI4"/>
<dbReference type="GO" id="GO:0016818">
    <property type="term" value="F:hydrolase activity, acting on acid anhydrides, in phosphorus-containing anhydrides"/>
    <property type="evidence" value="ECO:0007669"/>
    <property type="project" value="InterPro"/>
</dbReference>
<dbReference type="SMART" id="SM00184">
    <property type="entry name" value="RING"/>
    <property type="match status" value="1"/>
</dbReference>
<feature type="region of interest" description="Disordered" evidence="14">
    <location>
        <begin position="950"/>
        <end position="972"/>
    </location>
</feature>
<dbReference type="CDD" id="cd18008">
    <property type="entry name" value="DEXDc_SHPRH-like"/>
    <property type="match status" value="1"/>
</dbReference>
<dbReference type="InterPro" id="IPR000330">
    <property type="entry name" value="SNF2_N"/>
</dbReference>
<evidence type="ECO:0000256" key="13">
    <source>
        <dbReference type="PROSITE-ProRule" id="PRU00175"/>
    </source>
</evidence>
<dbReference type="eggNOG" id="KOG1001">
    <property type="taxonomic scope" value="Eukaryota"/>
</dbReference>
<comment type="similarity">
    <text evidence="2">Belongs to the SNF2/RAD54 helicase family.</text>
</comment>
<dbReference type="Gene3D" id="3.30.40.10">
    <property type="entry name" value="Zinc/RING finger domain, C3HC4 (zinc finger)"/>
    <property type="match status" value="1"/>
</dbReference>
<dbReference type="InParanoid" id="C1GEI4"/>
<feature type="domain" description="Helicase ATP-binding" evidence="16">
    <location>
        <begin position="494"/>
        <end position="698"/>
    </location>
</feature>
<evidence type="ECO:0000259" key="15">
    <source>
        <dbReference type="PROSITE" id="PS50089"/>
    </source>
</evidence>
<keyword evidence="7" id="KW-0378">Hydrolase</keyword>
<dbReference type="GeneID" id="22584557"/>
<dbReference type="OrthoDB" id="2801544at2759"/>
<keyword evidence="8" id="KW-0347">Helicase</keyword>
<dbReference type="PROSITE" id="PS51192">
    <property type="entry name" value="HELICASE_ATP_BIND_1"/>
    <property type="match status" value="1"/>
</dbReference>
<dbReference type="InterPro" id="IPR013083">
    <property type="entry name" value="Znf_RING/FYVE/PHD"/>
</dbReference>
<evidence type="ECO:0000256" key="2">
    <source>
        <dbReference type="ARBA" id="ARBA00007025"/>
    </source>
</evidence>
<dbReference type="InterPro" id="IPR014001">
    <property type="entry name" value="Helicase_ATP-bd"/>
</dbReference>
<dbReference type="OMA" id="KVEPWSN"/>
<evidence type="ECO:0000256" key="4">
    <source>
        <dbReference type="ARBA" id="ARBA00022741"/>
    </source>
</evidence>
<dbReference type="GO" id="GO:0008270">
    <property type="term" value="F:zinc ion binding"/>
    <property type="evidence" value="ECO:0007669"/>
    <property type="project" value="UniProtKB-KW"/>
</dbReference>
<evidence type="ECO:0000313" key="18">
    <source>
        <dbReference type="EMBL" id="EEH49591.1"/>
    </source>
</evidence>
<dbReference type="GO" id="GO:0006281">
    <property type="term" value="P:DNA repair"/>
    <property type="evidence" value="ECO:0007669"/>
    <property type="project" value="UniProtKB-KW"/>
</dbReference>
<accession>C1GEI4</accession>
<dbReference type="VEuPathDB" id="FungiDB:PADG_05670"/>
<dbReference type="GO" id="GO:0005634">
    <property type="term" value="C:nucleus"/>
    <property type="evidence" value="ECO:0007669"/>
    <property type="project" value="UniProtKB-SubCell"/>
</dbReference>
<keyword evidence="9" id="KW-0862">Zinc</keyword>
<dbReference type="InterPro" id="IPR014905">
    <property type="entry name" value="HIRAN"/>
</dbReference>
<evidence type="ECO:0000256" key="14">
    <source>
        <dbReference type="SAM" id="MobiDB-lite"/>
    </source>
</evidence>
<dbReference type="RefSeq" id="XP_010761088.1">
    <property type="nucleotide sequence ID" value="XM_010762786.1"/>
</dbReference>
<dbReference type="SUPFAM" id="SSF57850">
    <property type="entry name" value="RING/U-box"/>
    <property type="match status" value="1"/>
</dbReference>
<dbReference type="PROSITE" id="PS51194">
    <property type="entry name" value="HELICASE_CTER"/>
    <property type="match status" value="1"/>
</dbReference>
<keyword evidence="4" id="KW-0547">Nucleotide-binding</keyword>
<evidence type="ECO:0000256" key="11">
    <source>
        <dbReference type="ARBA" id="ARBA00023204"/>
    </source>
</evidence>
<feature type="domain" description="RING-type" evidence="15">
    <location>
        <begin position="886"/>
        <end position="931"/>
    </location>
</feature>
<dbReference type="PANTHER" id="PTHR45626">
    <property type="entry name" value="TRANSCRIPTION TERMINATION FACTOR 2-RELATED"/>
    <property type="match status" value="1"/>
</dbReference>
<reference evidence="18 19" key="1">
    <citation type="journal article" date="2011" name="PLoS Genet.">
        <title>Comparative genomic analysis of human fungal pathogens causing paracoccidioidomycosis.</title>
        <authorList>
            <person name="Desjardins C.A."/>
            <person name="Champion M.D."/>
            <person name="Holder J.W."/>
            <person name="Muszewska A."/>
            <person name="Goldberg J."/>
            <person name="Bailao A.M."/>
            <person name="Brigido M.M."/>
            <person name="Ferreira M.E."/>
            <person name="Garcia A.M."/>
            <person name="Grynberg M."/>
            <person name="Gujja S."/>
            <person name="Heiman D.I."/>
            <person name="Henn M.R."/>
            <person name="Kodira C.D."/>
            <person name="Leon-Narvaez H."/>
            <person name="Longo L.V."/>
            <person name="Ma L.J."/>
            <person name="Malavazi I."/>
            <person name="Matsuo A.L."/>
            <person name="Morais F.V."/>
            <person name="Pereira M."/>
            <person name="Rodriguez-Brito S."/>
            <person name="Sakthikumar S."/>
            <person name="Salem-Izacc S.M."/>
            <person name="Sykes S.M."/>
            <person name="Teixeira M.M."/>
            <person name="Vallejo M.C."/>
            <person name="Walter M.E."/>
            <person name="Yandava C."/>
            <person name="Young S."/>
            <person name="Zeng Q."/>
            <person name="Zucker J."/>
            <person name="Felipe M.S."/>
            <person name="Goldman G.H."/>
            <person name="Haas B.J."/>
            <person name="McEwen J.G."/>
            <person name="Nino-Vega G."/>
            <person name="Puccia R."/>
            <person name="San-Blas G."/>
            <person name="Soares C.M."/>
            <person name="Birren B.W."/>
            <person name="Cuomo C.A."/>
        </authorList>
    </citation>
    <scope>NUCLEOTIDE SEQUENCE [LARGE SCALE GENOMIC DNA]</scope>
    <source>
        <strain evidence="18 19">Pb18</strain>
    </source>
</reference>
<dbReference type="Proteomes" id="UP000001628">
    <property type="component" value="Unassembled WGS sequence"/>
</dbReference>
<evidence type="ECO:0000256" key="10">
    <source>
        <dbReference type="ARBA" id="ARBA00022840"/>
    </source>
</evidence>
<dbReference type="InterPro" id="IPR018957">
    <property type="entry name" value="Znf_C3HC4_RING-type"/>
</dbReference>
<dbReference type="KEGG" id="pbn:PADG_05670"/>
<feature type="region of interest" description="Disordered" evidence="14">
    <location>
        <begin position="1056"/>
        <end position="1080"/>
    </location>
</feature>
<evidence type="ECO:0000256" key="6">
    <source>
        <dbReference type="ARBA" id="ARBA00022771"/>
    </source>
</evidence>
<keyword evidence="19" id="KW-1185">Reference proteome</keyword>
<evidence type="ECO:0000256" key="12">
    <source>
        <dbReference type="ARBA" id="ARBA00023242"/>
    </source>
</evidence>
<feature type="compositionally biased region" description="Polar residues" evidence="14">
    <location>
        <begin position="41"/>
        <end position="52"/>
    </location>
</feature>